<evidence type="ECO:0000313" key="2">
    <source>
        <dbReference type="Proteomes" id="UP000012371"/>
    </source>
</evidence>
<reference evidence="1" key="1">
    <citation type="submission" date="2013-03" db="EMBL/GenBank/DDBJ databases">
        <authorList>
            <person name="Harkins D.M."/>
            <person name="Durkin A.S."/>
            <person name="Brinkac L.M."/>
            <person name="Haft D.H."/>
            <person name="Selengut J.D."/>
            <person name="Sanka R."/>
            <person name="DePew J."/>
            <person name="Purushe J."/>
            <person name="Hartskeerl R.A."/>
            <person name="Ahmed A."/>
            <person name="van der Linden H."/>
            <person name="Goris M.G.A."/>
            <person name="Vinetz J.M."/>
            <person name="Sutton G.G."/>
            <person name="Nierman W.C."/>
            <person name="Fouts D.E."/>
        </authorList>
    </citation>
    <scope>NUCLEOTIDE SEQUENCE [LARGE SCALE GENOMIC DNA]</scope>
    <source>
        <strain evidence="1">LT 11-33</strain>
    </source>
</reference>
<evidence type="ECO:0000313" key="1">
    <source>
        <dbReference type="EMBL" id="EMY60137.1"/>
    </source>
</evidence>
<dbReference type="EMBL" id="AOGW02000018">
    <property type="protein sequence ID" value="EMY60137.1"/>
    <property type="molecule type" value="Genomic_DNA"/>
</dbReference>
<proteinExistence type="predicted"/>
<dbReference type="RefSeq" id="WP_002975382.1">
    <property type="nucleotide sequence ID" value="NZ_AOGW02000018.1"/>
</dbReference>
<keyword evidence="2" id="KW-1185">Reference proteome</keyword>
<comment type="caution">
    <text evidence="1">The sequence shown here is derived from an EMBL/GenBank/DDBJ whole genome shotgun (WGS) entry which is preliminary data.</text>
</comment>
<dbReference type="OrthoDB" id="331489at2"/>
<gene>
    <name evidence="1" type="ORF">LEP1GSC203_1074</name>
</gene>
<sequence>MNKKKYIFIASLLTLTNCLSRNALRIQEELNPQIKNDASIITIKLKNFNPSNVSMEFYIQDIDSFEKNGNVFSPTFYFSENFNSDIINFSVPKGKYTGFLFIKSKDTIPYYRSIIGMHTINFGINNDYNKTPDLYSPCVQKTEHASALYSRYIKNTRCNTLNITNDKILFEFSLDDKNEINYGNTFLLLWFSVSFAFFNGPQQYPYALFLVSQGIAGVVIKDVLINFDNHLTFNQ</sequence>
<dbReference type="AlphaFoldDB" id="N1VT36"/>
<name>N1VT36_9LEPT</name>
<protein>
    <submittedName>
        <fullName evidence="1">Uncharacterized protein</fullName>
    </submittedName>
</protein>
<accession>N1VT36</accession>
<organism evidence="1 2">
    <name type="scientific">Leptospira terpstrae serovar Hualin str. LT 11-33 = ATCC 700639</name>
    <dbReference type="NCBI Taxonomy" id="1257025"/>
    <lineage>
        <taxon>Bacteria</taxon>
        <taxon>Pseudomonadati</taxon>
        <taxon>Spirochaetota</taxon>
        <taxon>Spirochaetia</taxon>
        <taxon>Leptospirales</taxon>
        <taxon>Leptospiraceae</taxon>
        <taxon>Leptospira</taxon>
    </lineage>
</organism>
<dbReference type="Proteomes" id="UP000012371">
    <property type="component" value="Unassembled WGS sequence"/>
</dbReference>